<dbReference type="NCBIfam" id="TIGR01595">
    <property type="entry name" value="cas_CT1132"/>
    <property type="match status" value="1"/>
</dbReference>
<name>A0A1H3GHD7_ALLWA</name>
<sequence length="328" mass="35957">MTTITNRYEILFLYEARDCNPNGDPLDENRPRTDPETGVATVSDVRIKRTVRDYLLSLEPDVAKRLAAGQEILIRDTLKADGHLAEGKDRAEQFLDAAAKGKKGEAKRQALEEAVTRGCIDARLFGATLPLGKAEPSLQLTGPVQFSAFNRSLHRVSPTLVQQTAAYAGNATANQKSFAERWLLPYALIAAYGVANEVAARSTGLSEADLEQLFAGLWQGTAALNTHSKLGHEPLLLVVAEYQPGYRLGALTQRLALANQRVEDTALRSTQDFELDVTAVLDAWRAYPRLRGLRIMQDSRLRCRVGEHVADFMTLAQAAGLSITALDL</sequence>
<accession>A0A1H3GHD7</accession>
<dbReference type="InterPro" id="IPR013419">
    <property type="entry name" value="CRISPR-assoc_prot_Cas7/Csh2"/>
</dbReference>
<gene>
    <name evidence="1" type="ORF">SAMN05421644_1253</name>
</gene>
<dbReference type="STRING" id="61595.SAMN05421644_1253"/>
<dbReference type="Pfam" id="PF05107">
    <property type="entry name" value="Cas_Cas7"/>
    <property type="match status" value="1"/>
</dbReference>
<dbReference type="InterPro" id="IPR006482">
    <property type="entry name" value="Cas7_Csh2/Csh2"/>
</dbReference>
<dbReference type="AlphaFoldDB" id="A0A1H3GHD7"/>
<proteinExistence type="predicted"/>
<evidence type="ECO:0000313" key="2">
    <source>
        <dbReference type="Proteomes" id="UP000198672"/>
    </source>
</evidence>
<dbReference type="EMBL" id="FNOW01000025">
    <property type="protein sequence ID" value="SDY02723.1"/>
    <property type="molecule type" value="Genomic_DNA"/>
</dbReference>
<dbReference type="GO" id="GO:0043571">
    <property type="term" value="P:maintenance of CRISPR repeat elements"/>
    <property type="evidence" value="ECO:0007669"/>
    <property type="project" value="InterPro"/>
</dbReference>
<keyword evidence="2" id="KW-1185">Reference proteome</keyword>
<dbReference type="OrthoDB" id="9776792at2"/>
<dbReference type="NCBIfam" id="TIGR02590">
    <property type="entry name" value="cas_Csh2"/>
    <property type="match status" value="1"/>
</dbReference>
<dbReference type="RefSeq" id="WP_091333945.1">
    <property type="nucleotide sequence ID" value="NZ_FNOW01000025.1"/>
</dbReference>
<reference evidence="2" key="1">
    <citation type="submission" date="2016-10" db="EMBL/GenBank/DDBJ databases">
        <authorList>
            <person name="Varghese N."/>
            <person name="Submissions S."/>
        </authorList>
    </citation>
    <scope>NUCLEOTIDE SEQUENCE [LARGE SCALE GENOMIC DNA]</scope>
    <source>
        <strain evidence="2">DSM 173</strain>
    </source>
</reference>
<organism evidence="1 2">
    <name type="scientific">Allochromatium warmingii</name>
    <name type="common">Chromatium warmingii</name>
    <dbReference type="NCBI Taxonomy" id="61595"/>
    <lineage>
        <taxon>Bacteria</taxon>
        <taxon>Pseudomonadati</taxon>
        <taxon>Pseudomonadota</taxon>
        <taxon>Gammaproteobacteria</taxon>
        <taxon>Chromatiales</taxon>
        <taxon>Chromatiaceae</taxon>
        <taxon>Allochromatium</taxon>
    </lineage>
</organism>
<protein>
    <submittedName>
        <fullName evidence="1">CRISPR-associated protein Csh2</fullName>
    </submittedName>
</protein>
<evidence type="ECO:0000313" key="1">
    <source>
        <dbReference type="EMBL" id="SDY02723.1"/>
    </source>
</evidence>
<dbReference type="Proteomes" id="UP000198672">
    <property type="component" value="Unassembled WGS sequence"/>
</dbReference>